<dbReference type="PROSITE" id="PS50067">
    <property type="entry name" value="KINESIN_MOTOR_2"/>
    <property type="match status" value="1"/>
</dbReference>
<reference evidence="5 6" key="1">
    <citation type="journal article" date="2013" name="Nature">
        <title>Insights into bilaterian evolution from three spiralian genomes.</title>
        <authorList>
            <person name="Simakov O."/>
            <person name="Marletaz F."/>
            <person name="Cho S.J."/>
            <person name="Edsinger-Gonzales E."/>
            <person name="Havlak P."/>
            <person name="Hellsten U."/>
            <person name="Kuo D.H."/>
            <person name="Larsson T."/>
            <person name="Lv J."/>
            <person name="Arendt D."/>
            <person name="Savage R."/>
            <person name="Osoegawa K."/>
            <person name="de Jong P."/>
            <person name="Grimwood J."/>
            <person name="Chapman J.A."/>
            <person name="Shapiro H."/>
            <person name="Aerts A."/>
            <person name="Otillar R.P."/>
            <person name="Terry A.Y."/>
            <person name="Boore J.L."/>
            <person name="Grigoriev I.V."/>
            <person name="Lindberg D.R."/>
            <person name="Seaver E.C."/>
            <person name="Weisblat D.A."/>
            <person name="Putnam N.H."/>
            <person name="Rokhsar D.S."/>
        </authorList>
    </citation>
    <scope>NUCLEOTIDE SEQUENCE [LARGE SCALE GENOMIC DNA]</scope>
</reference>
<dbReference type="InterPro" id="IPR001752">
    <property type="entry name" value="Kinesin_motor_dom"/>
</dbReference>
<dbReference type="CTD" id="20235209"/>
<organism evidence="5 6">
    <name type="scientific">Lottia gigantea</name>
    <name type="common">Giant owl limpet</name>
    <dbReference type="NCBI Taxonomy" id="225164"/>
    <lineage>
        <taxon>Eukaryota</taxon>
        <taxon>Metazoa</taxon>
        <taxon>Spiralia</taxon>
        <taxon>Lophotrochozoa</taxon>
        <taxon>Mollusca</taxon>
        <taxon>Gastropoda</taxon>
        <taxon>Patellogastropoda</taxon>
        <taxon>Lottioidea</taxon>
        <taxon>Lottiidae</taxon>
        <taxon>Lottia</taxon>
    </lineage>
</organism>
<dbReference type="SUPFAM" id="SSF52540">
    <property type="entry name" value="P-loop containing nucleoside triphosphate hydrolases"/>
    <property type="match status" value="1"/>
</dbReference>
<evidence type="ECO:0000256" key="3">
    <source>
        <dbReference type="PROSITE-ProRule" id="PRU00283"/>
    </source>
</evidence>
<dbReference type="Pfam" id="PF00225">
    <property type="entry name" value="Kinesin"/>
    <property type="match status" value="1"/>
</dbReference>
<dbReference type="EMBL" id="KB201393">
    <property type="protein sequence ID" value="ESO96716.1"/>
    <property type="molecule type" value="Genomic_DNA"/>
</dbReference>
<dbReference type="PANTHER" id="PTHR47117">
    <property type="entry name" value="STAR-RELATED LIPID TRANSFER PROTEIN 9"/>
    <property type="match status" value="1"/>
</dbReference>
<dbReference type="HOGENOM" id="CLU_001485_31_2_1"/>
<dbReference type="GO" id="GO:0005524">
    <property type="term" value="F:ATP binding"/>
    <property type="evidence" value="ECO:0007669"/>
    <property type="project" value="UniProtKB-KW"/>
</dbReference>
<dbReference type="Gene3D" id="3.40.850.10">
    <property type="entry name" value="Kinesin motor domain"/>
    <property type="match status" value="1"/>
</dbReference>
<dbReference type="GO" id="GO:0003777">
    <property type="term" value="F:microtubule motor activity"/>
    <property type="evidence" value="ECO:0007669"/>
    <property type="project" value="InterPro"/>
</dbReference>
<evidence type="ECO:0000259" key="4">
    <source>
        <dbReference type="PROSITE" id="PS50067"/>
    </source>
</evidence>
<dbReference type="GO" id="GO:0008017">
    <property type="term" value="F:microtubule binding"/>
    <property type="evidence" value="ECO:0007669"/>
    <property type="project" value="InterPro"/>
</dbReference>
<keyword evidence="1" id="KW-0547">Nucleotide-binding</keyword>
<keyword evidence="6" id="KW-1185">Reference proteome</keyword>
<dbReference type="KEGG" id="lgi:LOTGIDRAFT_147181"/>
<name>V4ASK1_LOTGI</name>
<dbReference type="OMA" id="FNAMETL"/>
<evidence type="ECO:0000313" key="5">
    <source>
        <dbReference type="EMBL" id="ESO96716.1"/>
    </source>
</evidence>
<dbReference type="AlphaFoldDB" id="V4ASK1"/>
<dbReference type="GeneID" id="20235209"/>
<protein>
    <recommendedName>
        <fullName evidence="4">Kinesin motor domain-containing protein</fullName>
    </recommendedName>
</protein>
<comment type="caution">
    <text evidence="3">Lacks conserved residue(s) required for the propagation of feature annotation.</text>
</comment>
<gene>
    <name evidence="5" type="ORF">LOTGIDRAFT_147181</name>
</gene>
<dbReference type="RefSeq" id="XP_009052601.1">
    <property type="nucleotide sequence ID" value="XM_009054353.1"/>
</dbReference>
<evidence type="ECO:0000313" key="6">
    <source>
        <dbReference type="Proteomes" id="UP000030746"/>
    </source>
</evidence>
<keyword evidence="2" id="KW-0067">ATP-binding</keyword>
<dbReference type="InterPro" id="IPR019821">
    <property type="entry name" value="Kinesin_motor_CS"/>
</dbReference>
<evidence type="ECO:0000256" key="1">
    <source>
        <dbReference type="ARBA" id="ARBA00022741"/>
    </source>
</evidence>
<accession>V4ASK1</accession>
<evidence type="ECO:0000256" key="2">
    <source>
        <dbReference type="ARBA" id="ARBA00022840"/>
    </source>
</evidence>
<feature type="domain" description="Kinesin motor" evidence="4">
    <location>
        <begin position="1"/>
        <end position="92"/>
    </location>
</feature>
<dbReference type="InterPro" id="IPR036961">
    <property type="entry name" value="Kinesin_motor_dom_sf"/>
</dbReference>
<dbReference type="OrthoDB" id="3176171at2759"/>
<dbReference type="PANTHER" id="PTHR47117:SF6">
    <property type="entry name" value="KINESIN-LIKE PROTEIN KIF16B"/>
    <property type="match status" value="1"/>
</dbReference>
<dbReference type="PROSITE" id="PS00411">
    <property type="entry name" value="KINESIN_MOTOR_1"/>
    <property type="match status" value="1"/>
</dbReference>
<dbReference type="InterPro" id="IPR027417">
    <property type="entry name" value="P-loop_NTPase"/>
</dbReference>
<dbReference type="PRINTS" id="PR00380">
    <property type="entry name" value="KINESINHEAVY"/>
</dbReference>
<sequence>MPSEKHSKIHLVDLAGSERADATGASGLRLKESGSINKSLVTLGNVISTLAESCENDGKRRNIFIPYRDSVLTWLLKDSLGGNAKTIMIASK</sequence>
<dbReference type="Proteomes" id="UP000030746">
    <property type="component" value="Unassembled WGS sequence"/>
</dbReference>
<dbReference type="GO" id="GO:0007018">
    <property type="term" value="P:microtubule-based movement"/>
    <property type="evidence" value="ECO:0007669"/>
    <property type="project" value="InterPro"/>
</dbReference>
<dbReference type="SMART" id="SM00129">
    <property type="entry name" value="KISc"/>
    <property type="match status" value="1"/>
</dbReference>
<comment type="similarity">
    <text evidence="3">Belongs to the TRAFAC class myosin-kinesin ATPase superfamily. Kinesin family.</text>
</comment>
<proteinExistence type="inferred from homology"/>